<dbReference type="Gene3D" id="3.40.50.10610">
    <property type="entry name" value="ABC-type transport auxiliary lipoprotein component"/>
    <property type="match status" value="1"/>
</dbReference>
<gene>
    <name evidence="3" type="ORF">B0F87_107103</name>
</gene>
<dbReference type="PROSITE" id="PS51257">
    <property type="entry name" value="PROKAR_LIPOPROTEIN"/>
    <property type="match status" value="1"/>
</dbReference>
<evidence type="ECO:0000256" key="2">
    <source>
        <dbReference type="SAM" id="SignalP"/>
    </source>
</evidence>
<feature type="signal peptide" evidence="2">
    <location>
        <begin position="1"/>
        <end position="27"/>
    </location>
</feature>
<keyword evidence="2" id="KW-0732">Signal</keyword>
<dbReference type="GO" id="GO:0009252">
    <property type="term" value="P:peptidoglycan biosynthetic process"/>
    <property type="evidence" value="ECO:0007669"/>
    <property type="project" value="TreeGrafter"/>
</dbReference>
<dbReference type="Proteomes" id="UP000240010">
    <property type="component" value="Unassembled WGS sequence"/>
</dbReference>
<comment type="caution">
    <text evidence="3">The sequence shown here is derived from an EMBL/GenBank/DDBJ whole genome shotgun (WGS) entry which is preliminary data.</text>
</comment>
<dbReference type="Pfam" id="PF13036">
    <property type="entry name" value="LpoB"/>
    <property type="match status" value="1"/>
</dbReference>
<evidence type="ECO:0000256" key="1">
    <source>
        <dbReference type="NCBIfam" id="TIGR02722"/>
    </source>
</evidence>
<dbReference type="PANTHER" id="PTHR40593">
    <property type="entry name" value="PENICILLIN-BINDING PROTEIN ACTIVATOR LPOB"/>
    <property type="match status" value="1"/>
</dbReference>
<protein>
    <recommendedName>
        <fullName evidence="1">Penicillin-binding protein activator LpoB</fullName>
    </recommendedName>
</protein>
<sequence length="206" mass="22608">MYKSNIMNSTAFKATAIALLLSGCATQSPTLSSGNVEYGDSKAVETLTNEFGSTDLQAIAESMASSLLQSPALFAKSRPLVTVAEVKNRTSEYIDTKSVTDSIRTKIVKSGMVRFAVDTSAMQTQVDELTRQNQTGLYKKSKSKKMGNMEGADFRIEGTITSIVKRAGDVKDVYYKFSLQLVDIESGTMEWADEKEIRKTSNKSMF</sequence>
<dbReference type="NCBIfam" id="TIGR02722">
    <property type="entry name" value="lp"/>
    <property type="match status" value="1"/>
</dbReference>
<dbReference type="AlphaFoldDB" id="A0A2S6HBM3"/>
<accession>A0A2S6HBM3</accession>
<dbReference type="EMBL" id="PTIZ01000007">
    <property type="protein sequence ID" value="PPK74860.1"/>
    <property type="molecule type" value="Genomic_DNA"/>
</dbReference>
<dbReference type="PANTHER" id="PTHR40593:SF1">
    <property type="entry name" value="PENICILLIN-BINDING PROTEIN ACTIVATOR LPOB"/>
    <property type="match status" value="1"/>
</dbReference>
<reference evidence="3 4" key="1">
    <citation type="submission" date="2018-02" db="EMBL/GenBank/DDBJ databases">
        <title>Subsurface microbial communities from deep shales in Ohio and West Virginia, USA.</title>
        <authorList>
            <person name="Wrighton K."/>
        </authorList>
    </citation>
    <scope>NUCLEOTIDE SEQUENCE [LARGE SCALE GENOMIC DNA]</scope>
    <source>
        <strain evidence="3 4">OWC-DMM</strain>
    </source>
</reference>
<feature type="chain" id="PRO_5015496891" description="Penicillin-binding protein activator LpoB" evidence="2">
    <location>
        <begin position="28"/>
        <end position="206"/>
    </location>
</feature>
<evidence type="ECO:0000313" key="3">
    <source>
        <dbReference type="EMBL" id="PPK74860.1"/>
    </source>
</evidence>
<dbReference type="GO" id="GO:0031241">
    <property type="term" value="C:periplasmic side of cell outer membrane"/>
    <property type="evidence" value="ECO:0007669"/>
    <property type="project" value="TreeGrafter"/>
</dbReference>
<name>A0A2S6HBM3_9GAMM</name>
<dbReference type="InterPro" id="IPR014094">
    <property type="entry name" value="LpoB"/>
</dbReference>
<organism evidence="3 4">
    <name type="scientific">Methylobacter tundripaludum</name>
    <dbReference type="NCBI Taxonomy" id="173365"/>
    <lineage>
        <taxon>Bacteria</taxon>
        <taxon>Pseudomonadati</taxon>
        <taxon>Pseudomonadota</taxon>
        <taxon>Gammaproteobacteria</taxon>
        <taxon>Methylococcales</taxon>
        <taxon>Methylococcaceae</taxon>
        <taxon>Methylobacter</taxon>
    </lineage>
</organism>
<proteinExistence type="predicted"/>
<evidence type="ECO:0000313" key="4">
    <source>
        <dbReference type="Proteomes" id="UP000240010"/>
    </source>
</evidence>
<dbReference type="GO" id="GO:0030234">
    <property type="term" value="F:enzyme regulator activity"/>
    <property type="evidence" value="ECO:0007669"/>
    <property type="project" value="TreeGrafter"/>
</dbReference>